<dbReference type="CDD" id="cd04725">
    <property type="entry name" value="OMP_decarboxylase_like"/>
    <property type="match status" value="1"/>
</dbReference>
<feature type="binding site" evidence="10">
    <location>
        <position position="179"/>
    </location>
    <ligand>
        <name>substrate</name>
    </ligand>
</feature>
<evidence type="ECO:0000259" key="12">
    <source>
        <dbReference type="SMART" id="SM00934"/>
    </source>
</evidence>
<dbReference type="PANTHER" id="PTHR32119:SF2">
    <property type="entry name" value="OROTIDINE 5'-PHOSPHATE DECARBOXYLASE"/>
    <property type="match status" value="1"/>
</dbReference>
<reference evidence="13 14" key="1">
    <citation type="journal article" date="2019" name="Nat. Microbiol.">
        <title>Mediterranean grassland soil C-N compound turnover is dependent on rainfall and depth, and is mediated by genomically divergent microorganisms.</title>
        <authorList>
            <person name="Diamond S."/>
            <person name="Andeer P.F."/>
            <person name="Li Z."/>
            <person name="Crits-Christoph A."/>
            <person name="Burstein D."/>
            <person name="Anantharaman K."/>
            <person name="Lane K.R."/>
            <person name="Thomas B.C."/>
            <person name="Pan C."/>
            <person name="Northen T.R."/>
            <person name="Banfield J.F."/>
        </authorList>
    </citation>
    <scope>NUCLEOTIDE SEQUENCE [LARGE SCALE GENOMIC DNA]</scope>
    <source>
        <strain evidence="13">WS_2</strain>
    </source>
</reference>
<dbReference type="Proteomes" id="UP000317716">
    <property type="component" value="Unassembled WGS sequence"/>
</dbReference>
<dbReference type="NCBIfam" id="NF001273">
    <property type="entry name" value="PRK00230.1"/>
    <property type="match status" value="1"/>
</dbReference>
<evidence type="ECO:0000256" key="2">
    <source>
        <dbReference type="ARBA" id="ARBA00004861"/>
    </source>
</evidence>
<protein>
    <recommendedName>
        <fullName evidence="4 11">Orotidine 5'-phosphate decarboxylase</fullName>
        <ecNumber evidence="3 11">4.1.1.23</ecNumber>
    </recommendedName>
</protein>
<keyword evidence="6 11" id="KW-0665">Pyrimidine biosynthesis</keyword>
<dbReference type="GO" id="GO:0006207">
    <property type="term" value="P:'de novo' pyrimidine nucleobase biosynthetic process"/>
    <property type="evidence" value="ECO:0007669"/>
    <property type="project" value="InterPro"/>
</dbReference>
<feature type="active site" description="For OMPdecase activity" evidence="9">
    <location>
        <position position="63"/>
    </location>
</feature>
<name>A0A538S8X0_UNCEI</name>
<organism evidence="13 14">
    <name type="scientific">Eiseniibacteriota bacterium</name>
    <dbReference type="NCBI Taxonomy" id="2212470"/>
    <lineage>
        <taxon>Bacteria</taxon>
        <taxon>Candidatus Eiseniibacteriota</taxon>
    </lineage>
</organism>
<comment type="function">
    <text evidence="1">Catalyzes the decarboxylation of orotidine 5'-monophosphate (OMP) to uridine 5'-monophosphate (UMP).</text>
</comment>
<dbReference type="EMBL" id="VBOS01000510">
    <property type="protein sequence ID" value="TMQ47811.1"/>
    <property type="molecule type" value="Genomic_DNA"/>
</dbReference>
<dbReference type="SMART" id="SM00934">
    <property type="entry name" value="OMPdecase"/>
    <property type="match status" value="1"/>
</dbReference>
<dbReference type="Gene3D" id="3.20.20.70">
    <property type="entry name" value="Aldolase class I"/>
    <property type="match status" value="1"/>
</dbReference>
<dbReference type="PROSITE" id="PS00156">
    <property type="entry name" value="OMPDECASE"/>
    <property type="match status" value="1"/>
</dbReference>
<feature type="binding site" evidence="10">
    <location>
        <position position="209"/>
    </location>
    <ligand>
        <name>substrate</name>
    </ligand>
</feature>
<dbReference type="InterPro" id="IPR013785">
    <property type="entry name" value="Aldolase_TIM"/>
</dbReference>
<evidence type="ECO:0000256" key="11">
    <source>
        <dbReference type="RuleBase" id="RU000512"/>
    </source>
</evidence>
<evidence type="ECO:0000256" key="6">
    <source>
        <dbReference type="ARBA" id="ARBA00022975"/>
    </source>
</evidence>
<dbReference type="NCBIfam" id="TIGR01740">
    <property type="entry name" value="pyrF"/>
    <property type="match status" value="1"/>
</dbReference>
<feature type="binding site" evidence="10">
    <location>
        <position position="9"/>
    </location>
    <ligand>
        <name>substrate</name>
    </ligand>
</feature>
<comment type="similarity">
    <text evidence="11">Belongs to the OMP decarboxylase family.</text>
</comment>
<dbReference type="InterPro" id="IPR001754">
    <property type="entry name" value="OMPdeCOase_dom"/>
</dbReference>
<evidence type="ECO:0000256" key="5">
    <source>
        <dbReference type="ARBA" id="ARBA00022793"/>
    </source>
</evidence>
<feature type="active site" description="For OMPdecase activity" evidence="9">
    <location>
        <position position="58"/>
    </location>
</feature>
<feature type="binding site" evidence="10">
    <location>
        <position position="31"/>
    </location>
    <ligand>
        <name>substrate</name>
    </ligand>
</feature>
<dbReference type="Pfam" id="PF00215">
    <property type="entry name" value="OMPdecase"/>
    <property type="match status" value="1"/>
</dbReference>
<evidence type="ECO:0000256" key="8">
    <source>
        <dbReference type="ARBA" id="ARBA00049157"/>
    </source>
</evidence>
<dbReference type="GO" id="GO:0044205">
    <property type="term" value="P:'de novo' UMP biosynthetic process"/>
    <property type="evidence" value="ECO:0007669"/>
    <property type="project" value="UniProtKB-UniPathway"/>
</dbReference>
<dbReference type="GO" id="GO:0004590">
    <property type="term" value="F:orotidine-5'-phosphate decarboxylase activity"/>
    <property type="evidence" value="ECO:0007669"/>
    <property type="project" value="UniProtKB-EC"/>
</dbReference>
<feature type="binding site" evidence="10">
    <location>
        <position position="117"/>
    </location>
    <ligand>
        <name>substrate</name>
    </ligand>
</feature>
<gene>
    <name evidence="13" type="primary">pyrF</name>
    <name evidence="13" type="ORF">E6K72_13635</name>
</gene>
<proteinExistence type="inferred from homology"/>
<dbReference type="UniPathway" id="UPA00070">
    <property type="reaction ID" value="UER00120"/>
</dbReference>
<keyword evidence="5 11" id="KW-0210">Decarboxylase</keyword>
<dbReference type="InterPro" id="IPR014732">
    <property type="entry name" value="OMPdecase"/>
</dbReference>
<dbReference type="InterPro" id="IPR018089">
    <property type="entry name" value="OMPdecase_AS"/>
</dbReference>
<dbReference type="InterPro" id="IPR011060">
    <property type="entry name" value="RibuloseP-bd_barrel"/>
</dbReference>
<evidence type="ECO:0000313" key="13">
    <source>
        <dbReference type="EMBL" id="TMQ47811.1"/>
    </source>
</evidence>
<evidence type="ECO:0000256" key="4">
    <source>
        <dbReference type="ARBA" id="ARBA00021923"/>
    </source>
</evidence>
<evidence type="ECO:0000256" key="1">
    <source>
        <dbReference type="ARBA" id="ARBA00002356"/>
    </source>
</evidence>
<keyword evidence="7 11" id="KW-0456">Lyase</keyword>
<evidence type="ECO:0000256" key="10">
    <source>
        <dbReference type="PIRSR" id="PIRSR614732-2"/>
    </source>
</evidence>
<dbReference type="AlphaFoldDB" id="A0A538S8X0"/>
<feature type="binding site" evidence="10">
    <location>
        <position position="208"/>
    </location>
    <ligand>
        <name>substrate</name>
    </ligand>
</feature>
<accession>A0A538S8X0</accession>
<evidence type="ECO:0000256" key="3">
    <source>
        <dbReference type="ARBA" id="ARBA00012321"/>
    </source>
</evidence>
<evidence type="ECO:0000256" key="7">
    <source>
        <dbReference type="ARBA" id="ARBA00023239"/>
    </source>
</evidence>
<comment type="caution">
    <text evidence="13">The sequence shown here is derived from an EMBL/GenBank/DDBJ whole genome shotgun (WGS) entry which is preliminary data.</text>
</comment>
<dbReference type="EC" id="4.1.1.23" evidence="3 11"/>
<dbReference type="GO" id="GO:0005829">
    <property type="term" value="C:cytosol"/>
    <property type="evidence" value="ECO:0007669"/>
    <property type="project" value="TreeGrafter"/>
</dbReference>
<sequence>MTELAIAYDVSSLEEALALDARLGPGPEIAKVGLELFTAAGPEAVRALARRGRRVFLDLKLHDIPNTVRGAAAAAARLAAEFLTVHAMGGGAMLRAAVEGVAEGGGGTAVIAVTVLTSIDPLDPPPGFERPIEPGPVASRLLELAERSGARGIVCGVPDLPGLRRFHPAPFFAVTPGIRPASAEAHDQKRFATLAEAVRSGSSLAVLGRAVTAVLDPRAALEAARAQRDAAAAAMSARE</sequence>
<dbReference type="PANTHER" id="PTHR32119">
    <property type="entry name" value="OROTIDINE 5'-PHOSPHATE DECARBOXYLASE"/>
    <property type="match status" value="1"/>
</dbReference>
<feature type="domain" description="Orotidine 5'-phosphate decarboxylase" evidence="12">
    <location>
        <begin position="3"/>
        <end position="224"/>
    </location>
</feature>
<dbReference type="SUPFAM" id="SSF51366">
    <property type="entry name" value="Ribulose-phoshate binding barrel"/>
    <property type="match status" value="1"/>
</dbReference>
<comment type="catalytic activity">
    <reaction evidence="8 11">
        <text>orotidine 5'-phosphate + H(+) = UMP + CO2</text>
        <dbReference type="Rhea" id="RHEA:11596"/>
        <dbReference type="ChEBI" id="CHEBI:15378"/>
        <dbReference type="ChEBI" id="CHEBI:16526"/>
        <dbReference type="ChEBI" id="CHEBI:57538"/>
        <dbReference type="ChEBI" id="CHEBI:57865"/>
        <dbReference type="EC" id="4.1.1.23"/>
    </reaction>
</comment>
<feature type="active site" description="For OMPdecase activity" evidence="9">
    <location>
        <position position="60"/>
    </location>
</feature>
<evidence type="ECO:0000256" key="9">
    <source>
        <dbReference type="PIRSR" id="PIRSR614732-1"/>
    </source>
</evidence>
<feature type="binding site" evidence="10">
    <location>
        <position position="188"/>
    </location>
    <ligand>
        <name>substrate</name>
    </ligand>
</feature>
<evidence type="ECO:0000313" key="14">
    <source>
        <dbReference type="Proteomes" id="UP000317716"/>
    </source>
</evidence>
<comment type="pathway">
    <text evidence="2 11">Pyrimidine metabolism; UMP biosynthesis via de novo pathway; UMP from orotate: step 2/2.</text>
</comment>